<dbReference type="Pfam" id="PF14021">
    <property type="entry name" value="TNT"/>
    <property type="match status" value="1"/>
</dbReference>
<reference evidence="2" key="1">
    <citation type="journal article" date="2020" name="Stud. Mycol.">
        <title>101 Dothideomycetes genomes: a test case for predicting lifestyles and emergence of pathogens.</title>
        <authorList>
            <person name="Haridas S."/>
            <person name="Albert R."/>
            <person name="Binder M."/>
            <person name="Bloem J."/>
            <person name="Labutti K."/>
            <person name="Salamov A."/>
            <person name="Andreopoulos B."/>
            <person name="Baker S."/>
            <person name="Barry K."/>
            <person name="Bills G."/>
            <person name="Bluhm B."/>
            <person name="Cannon C."/>
            <person name="Castanera R."/>
            <person name="Culley D."/>
            <person name="Daum C."/>
            <person name="Ezra D."/>
            <person name="Gonzalez J."/>
            <person name="Henrissat B."/>
            <person name="Kuo A."/>
            <person name="Liang C."/>
            <person name="Lipzen A."/>
            <person name="Lutzoni F."/>
            <person name="Magnuson J."/>
            <person name="Mondo S."/>
            <person name="Nolan M."/>
            <person name="Ohm R."/>
            <person name="Pangilinan J."/>
            <person name="Park H.-J."/>
            <person name="Ramirez L."/>
            <person name="Alfaro M."/>
            <person name="Sun H."/>
            <person name="Tritt A."/>
            <person name="Yoshinaga Y."/>
            <person name="Zwiers L.-H."/>
            <person name="Turgeon B."/>
            <person name="Goodwin S."/>
            <person name="Spatafora J."/>
            <person name="Crous P."/>
            <person name="Grigoriev I."/>
        </authorList>
    </citation>
    <scope>NUCLEOTIDE SEQUENCE</scope>
    <source>
        <strain evidence="2">SCOH1-5</strain>
    </source>
</reference>
<evidence type="ECO:0000259" key="1">
    <source>
        <dbReference type="Pfam" id="PF14021"/>
    </source>
</evidence>
<dbReference type="Proteomes" id="UP000799539">
    <property type="component" value="Unassembled WGS sequence"/>
</dbReference>
<proteinExistence type="predicted"/>
<accession>A0A6A6F0G8</accession>
<evidence type="ECO:0000313" key="3">
    <source>
        <dbReference type="Proteomes" id="UP000799539"/>
    </source>
</evidence>
<dbReference type="PANTHER" id="PTHR42059:SF1">
    <property type="entry name" value="TNT DOMAIN-CONTAINING PROTEIN"/>
    <property type="match status" value="1"/>
</dbReference>
<keyword evidence="3" id="KW-1185">Reference proteome</keyword>
<dbReference type="InterPro" id="IPR025331">
    <property type="entry name" value="TNT"/>
</dbReference>
<gene>
    <name evidence="2" type="ORF">CERZMDRAFT_25648</name>
</gene>
<organism evidence="2 3">
    <name type="scientific">Cercospora zeae-maydis SCOH1-5</name>
    <dbReference type="NCBI Taxonomy" id="717836"/>
    <lineage>
        <taxon>Eukaryota</taxon>
        <taxon>Fungi</taxon>
        <taxon>Dikarya</taxon>
        <taxon>Ascomycota</taxon>
        <taxon>Pezizomycotina</taxon>
        <taxon>Dothideomycetes</taxon>
        <taxon>Dothideomycetidae</taxon>
        <taxon>Mycosphaerellales</taxon>
        <taxon>Mycosphaerellaceae</taxon>
        <taxon>Cercospora</taxon>
    </lineage>
</organism>
<dbReference type="AlphaFoldDB" id="A0A6A6F0G8"/>
<protein>
    <recommendedName>
        <fullName evidence="1">TNT domain-containing protein</fullName>
    </recommendedName>
</protein>
<name>A0A6A6F0G8_9PEZI</name>
<feature type="non-terminal residue" evidence="2">
    <location>
        <position position="137"/>
    </location>
</feature>
<dbReference type="OrthoDB" id="2923349at2759"/>
<dbReference type="InterPro" id="IPR053024">
    <property type="entry name" value="Fungal_surface_NADase"/>
</dbReference>
<feature type="domain" description="TNT" evidence="1">
    <location>
        <begin position="70"/>
        <end position="137"/>
    </location>
</feature>
<feature type="non-terminal residue" evidence="2">
    <location>
        <position position="1"/>
    </location>
</feature>
<dbReference type="EMBL" id="ML992716">
    <property type="protein sequence ID" value="KAF2206679.1"/>
    <property type="molecule type" value="Genomic_DNA"/>
</dbReference>
<dbReference type="PANTHER" id="PTHR42059">
    <property type="entry name" value="TNT DOMAIN-CONTAINING PROTEIN"/>
    <property type="match status" value="1"/>
</dbReference>
<evidence type="ECO:0000313" key="2">
    <source>
        <dbReference type="EMBL" id="KAF2206679.1"/>
    </source>
</evidence>
<sequence>LCEAGDLGPKNVYDGSSPAALLQGYHRIGTMQPAAFLEKHRTTYWHWPNPSQKGFLLDVSGDPISGYIDLEVGTLVDRFGHNDTTYFAPFATPFAMRSLPPSSLNDEYAIYRVEKTLRVRAGPIAPGLEQPGLGTQY</sequence>
<dbReference type="GO" id="GO:0050135">
    <property type="term" value="F:NADP+ nucleosidase activity"/>
    <property type="evidence" value="ECO:0007669"/>
    <property type="project" value="InterPro"/>
</dbReference>